<sequence length="120" mass="13741">MIEILPDTHGNMLAIRGRGKLTGRDYEELLIPSLEAIIKEHRKARLLFHMDADFSGWDIDAAWNYANFGFRHKGDFEKVAAVCGPKWVHWGMKLKSYFVDGEVKAFPCEEASQALDWINS</sequence>
<dbReference type="AlphaFoldDB" id="A0A9D6Z2L7"/>
<dbReference type="SUPFAM" id="SSF52091">
    <property type="entry name" value="SpoIIaa-like"/>
    <property type="match status" value="1"/>
</dbReference>
<gene>
    <name evidence="1" type="ORF">HY912_22925</name>
</gene>
<dbReference type="Proteomes" id="UP000807825">
    <property type="component" value="Unassembled WGS sequence"/>
</dbReference>
<organism evidence="1 2">
    <name type="scientific">Desulfomonile tiedjei</name>
    <dbReference type="NCBI Taxonomy" id="2358"/>
    <lineage>
        <taxon>Bacteria</taxon>
        <taxon>Pseudomonadati</taxon>
        <taxon>Thermodesulfobacteriota</taxon>
        <taxon>Desulfomonilia</taxon>
        <taxon>Desulfomonilales</taxon>
        <taxon>Desulfomonilaceae</taxon>
        <taxon>Desulfomonile</taxon>
    </lineage>
</organism>
<evidence type="ECO:0000313" key="2">
    <source>
        <dbReference type="Proteomes" id="UP000807825"/>
    </source>
</evidence>
<protein>
    <submittedName>
        <fullName evidence="1">STAS/SEC14 domain-containing protein</fullName>
    </submittedName>
</protein>
<name>A0A9D6Z2L7_9BACT</name>
<dbReference type="InterPro" id="IPR036513">
    <property type="entry name" value="STAS_dom_sf"/>
</dbReference>
<dbReference type="InterPro" id="IPR038396">
    <property type="entry name" value="SpoIIAA-like_sf"/>
</dbReference>
<dbReference type="InterPro" id="IPR021866">
    <property type="entry name" value="SpoIIAA-like"/>
</dbReference>
<evidence type="ECO:0000313" key="1">
    <source>
        <dbReference type="EMBL" id="MBI5252358.1"/>
    </source>
</evidence>
<dbReference type="Gene3D" id="3.40.50.10600">
    <property type="entry name" value="SpoIIaa-like domains"/>
    <property type="match status" value="1"/>
</dbReference>
<proteinExistence type="predicted"/>
<accession>A0A9D6Z2L7</accession>
<reference evidence="1" key="1">
    <citation type="submission" date="2020-07" db="EMBL/GenBank/DDBJ databases">
        <title>Huge and variable diversity of episymbiotic CPR bacteria and DPANN archaea in groundwater ecosystems.</title>
        <authorList>
            <person name="He C.Y."/>
            <person name="Keren R."/>
            <person name="Whittaker M."/>
            <person name="Farag I.F."/>
            <person name="Doudna J."/>
            <person name="Cate J.H.D."/>
            <person name="Banfield J.F."/>
        </authorList>
    </citation>
    <scope>NUCLEOTIDE SEQUENCE</scope>
    <source>
        <strain evidence="1">NC_groundwater_1664_Pr3_B-0.1um_52_9</strain>
    </source>
</reference>
<comment type="caution">
    <text evidence="1">The sequence shown here is derived from an EMBL/GenBank/DDBJ whole genome shotgun (WGS) entry which is preliminary data.</text>
</comment>
<dbReference type="Pfam" id="PF11964">
    <property type="entry name" value="SpoIIAA-like"/>
    <property type="match status" value="1"/>
</dbReference>
<dbReference type="EMBL" id="JACRDE010000597">
    <property type="protein sequence ID" value="MBI5252358.1"/>
    <property type="molecule type" value="Genomic_DNA"/>
</dbReference>